<keyword evidence="2" id="KW-1185">Reference proteome</keyword>
<reference evidence="1 2" key="1">
    <citation type="submission" date="2021-03" db="EMBL/GenBank/DDBJ databases">
        <title>Complete Genome Sequences of Two Lysobacter Strains Isolated from Sea Water (Lysobacter caseinilyticus) and Soil (Lysobacter helvus) in South Korea.</title>
        <authorList>
            <person name="Watanabe Y."/>
            <person name="Arakawa K."/>
        </authorList>
    </citation>
    <scope>NUCLEOTIDE SEQUENCE [LARGE SCALE GENOMIC DNA]</scope>
    <source>
        <strain evidence="1 2">KVB24</strain>
    </source>
</reference>
<protein>
    <submittedName>
        <fullName evidence="1">Uncharacterized protein</fullName>
    </submittedName>
</protein>
<dbReference type="EMBL" id="AP024545">
    <property type="protein sequence ID" value="BCT91037.1"/>
    <property type="molecule type" value="Genomic_DNA"/>
</dbReference>
<proteinExistence type="predicted"/>
<evidence type="ECO:0000313" key="1">
    <source>
        <dbReference type="EMBL" id="BCT91037.1"/>
    </source>
</evidence>
<evidence type="ECO:0000313" key="2">
    <source>
        <dbReference type="Proteomes" id="UP000681317"/>
    </source>
</evidence>
<name>A0ABN6FSU7_9GAMM</name>
<sequence length="237" mass="26332">MASRVANIEIVQTKRVLNGLQPLLHGWLKVVHDFCAADQFEDNPWWYNERASLSTLAGAAWRLPRWNALEEFSTTKRGVLPDGDVDRRENVRGRCDLYVAHATTSFAIEAKQAWQPIGSRARKNYLAPAMQAAKRDAGNLTSDQADHRLAVVFVAPHIPLAAVSQEGKRGKRIVDAGMAKEAFAGWLGRLDTGALDAHAVHFSGRCHDFVSEHDRVFPGVLMAVKRCKRGARGRRNS</sequence>
<dbReference type="Proteomes" id="UP000681317">
    <property type="component" value="Chromosome"/>
</dbReference>
<dbReference type="RefSeq" id="WP_213435075.1">
    <property type="nucleotide sequence ID" value="NZ_AP024545.1"/>
</dbReference>
<accession>A0ABN6FSU7</accession>
<gene>
    <name evidence="1" type="ORF">LYSCAS_00610</name>
</gene>
<organism evidence="1 2">
    <name type="scientific">Noviluteimonas caseinilytica</name>
    <dbReference type="NCBI Taxonomy" id="2675101"/>
    <lineage>
        <taxon>Bacteria</taxon>
        <taxon>Pseudomonadati</taxon>
        <taxon>Pseudomonadota</taxon>
        <taxon>Gammaproteobacteria</taxon>
        <taxon>Lysobacterales</taxon>
        <taxon>Lysobacteraceae</taxon>
        <taxon>Noviluteimonas</taxon>
    </lineage>
</organism>